<proteinExistence type="predicted"/>
<evidence type="ECO:0000313" key="3">
    <source>
        <dbReference type="EMBL" id="OEF28608.1"/>
    </source>
</evidence>
<reference evidence="3 4" key="1">
    <citation type="journal article" date="2012" name="Science">
        <title>Ecological populations of bacteria act as socially cohesive units of antibiotic production and resistance.</title>
        <authorList>
            <person name="Cordero O.X."/>
            <person name="Wildschutte H."/>
            <person name="Kirkup B."/>
            <person name="Proehl S."/>
            <person name="Ngo L."/>
            <person name="Hussain F."/>
            <person name="Le Roux F."/>
            <person name="Mincer T."/>
            <person name="Polz M.F."/>
        </authorList>
    </citation>
    <scope>NUCLEOTIDE SEQUENCE [LARGE SCALE GENOMIC DNA]</scope>
    <source>
        <strain evidence="3 4">1S-45</strain>
    </source>
</reference>
<dbReference type="EMBL" id="AJYK02000017">
    <property type="protein sequence ID" value="OEF28608.1"/>
    <property type="molecule type" value="Genomic_DNA"/>
</dbReference>
<dbReference type="InterPro" id="IPR035919">
    <property type="entry name" value="EAL_sf"/>
</dbReference>
<dbReference type="PROSITE" id="PS50883">
    <property type="entry name" value="EAL"/>
    <property type="match status" value="1"/>
</dbReference>
<dbReference type="SUPFAM" id="SSF55781">
    <property type="entry name" value="GAF domain-like"/>
    <property type="match status" value="1"/>
</dbReference>
<dbReference type="STRING" id="1188252.A1QC_04895"/>
<dbReference type="AlphaFoldDB" id="A0A1E5E5C9"/>
<keyword evidence="4" id="KW-1185">Reference proteome</keyword>
<dbReference type="InterPro" id="IPR029016">
    <property type="entry name" value="GAF-like_dom_sf"/>
</dbReference>
<evidence type="ECO:0000259" key="2">
    <source>
        <dbReference type="PROSITE" id="PS50887"/>
    </source>
</evidence>
<dbReference type="PANTHER" id="PTHR33121">
    <property type="entry name" value="CYCLIC DI-GMP PHOSPHODIESTERASE PDEF"/>
    <property type="match status" value="1"/>
</dbReference>
<dbReference type="InterPro" id="IPR003018">
    <property type="entry name" value="GAF"/>
</dbReference>
<dbReference type="GO" id="GO:0071111">
    <property type="term" value="F:cyclic-guanylate-specific phosphodiesterase activity"/>
    <property type="evidence" value="ECO:0007669"/>
    <property type="project" value="InterPro"/>
</dbReference>
<evidence type="ECO:0008006" key="5">
    <source>
        <dbReference type="Google" id="ProtNLM"/>
    </source>
</evidence>
<dbReference type="Pfam" id="PF01590">
    <property type="entry name" value="GAF"/>
    <property type="match status" value="1"/>
</dbReference>
<dbReference type="InterPro" id="IPR000160">
    <property type="entry name" value="GGDEF_dom"/>
</dbReference>
<dbReference type="InterPro" id="IPR029787">
    <property type="entry name" value="Nucleotide_cyclase"/>
</dbReference>
<dbReference type="Proteomes" id="UP000094070">
    <property type="component" value="Unassembled WGS sequence"/>
</dbReference>
<dbReference type="Pfam" id="PF00563">
    <property type="entry name" value="EAL"/>
    <property type="match status" value="1"/>
</dbReference>
<name>A0A1E5E5C9_9VIBR</name>
<dbReference type="InterPro" id="IPR043128">
    <property type="entry name" value="Rev_trsase/Diguanyl_cyclase"/>
</dbReference>
<accession>A0A1E5E5C9</accession>
<dbReference type="Gene3D" id="3.30.70.270">
    <property type="match status" value="1"/>
</dbReference>
<dbReference type="SUPFAM" id="SSF55073">
    <property type="entry name" value="Nucleotide cyclase"/>
    <property type="match status" value="1"/>
</dbReference>
<dbReference type="Gene3D" id="3.20.20.450">
    <property type="entry name" value="EAL domain"/>
    <property type="match status" value="1"/>
</dbReference>
<dbReference type="Pfam" id="PF00990">
    <property type="entry name" value="GGDEF"/>
    <property type="match status" value="1"/>
</dbReference>
<organism evidence="3 4">
    <name type="scientific">Vibrio rumoiensis 1S-45</name>
    <dbReference type="NCBI Taxonomy" id="1188252"/>
    <lineage>
        <taxon>Bacteria</taxon>
        <taxon>Pseudomonadati</taxon>
        <taxon>Pseudomonadota</taxon>
        <taxon>Gammaproteobacteria</taxon>
        <taxon>Vibrionales</taxon>
        <taxon>Vibrionaceae</taxon>
        <taxon>Vibrio</taxon>
    </lineage>
</organism>
<evidence type="ECO:0000313" key="4">
    <source>
        <dbReference type="Proteomes" id="UP000094070"/>
    </source>
</evidence>
<dbReference type="OrthoDB" id="1316910at2"/>
<sequence length="599" mass="67735">MTNKFFSSSANATDSSNTLPPLWQDIVDLVAEIAQVPAALIMRGDSKCMEVLVSSRGDDNPYHVGDKEPISDDLYCHHVATTGLPLHVRNALQQDEWKNNPDIKIGMVAYYGIPIHSPNGECYGTFCILDRKERYFDSKITQLMSLLGRSIETSLTLQDENQKLSQEIQQRDHYHSLTNLPTQSQAQHAYENKDYRHLTILFIRNIQAYDIRDNLGLLDAQRLTKVFYQQVKAILPSNADIYYISNSEMILVQETQKGDDLQGEAEQLASQLHALFSHPIALNKKSITVPISIGCAFSYDKEFSFSELLDMATVACTQGTSTGKTFHIFNPEQQEKRKHYYEVTQQFSSAFANSEFYLNYQPIISALTDEVVGCEALVRWKNAKFGMIYPDEFIPLAEQCGAMNPLGDWIIDEALRCLHGWQKEQQPNPDFYVSINISSTQLCQDDFADKVIGKLKAQNINPSSILLEFTETALLSNEAQVMSHCQKLAKAGVKIALDDFGTGFSSLSHLHDFPIDVVKIDKSFIFNLNKSQKSSQLVKGILSLGKLLDLQIVAEGVESQDVCSHLQFLKCDFMQGYYWNRPMGQTEFEKKYIITAKKK</sequence>
<evidence type="ECO:0000259" key="1">
    <source>
        <dbReference type="PROSITE" id="PS50883"/>
    </source>
</evidence>
<dbReference type="RefSeq" id="WP_017024447.1">
    <property type="nucleotide sequence ID" value="NZ_AJYK02000017.1"/>
</dbReference>
<dbReference type="PANTHER" id="PTHR33121:SF70">
    <property type="entry name" value="SIGNALING PROTEIN YKOW"/>
    <property type="match status" value="1"/>
</dbReference>
<dbReference type="SMART" id="SM00267">
    <property type="entry name" value="GGDEF"/>
    <property type="match status" value="1"/>
</dbReference>
<comment type="caution">
    <text evidence="3">The sequence shown here is derived from an EMBL/GenBank/DDBJ whole genome shotgun (WGS) entry which is preliminary data.</text>
</comment>
<protein>
    <recommendedName>
        <fullName evidence="5">Diguanylate cyclase</fullName>
    </recommendedName>
</protein>
<dbReference type="SMART" id="SM00052">
    <property type="entry name" value="EAL"/>
    <property type="match status" value="1"/>
</dbReference>
<feature type="domain" description="EAL" evidence="1">
    <location>
        <begin position="340"/>
        <end position="596"/>
    </location>
</feature>
<dbReference type="PROSITE" id="PS50887">
    <property type="entry name" value="GGDEF"/>
    <property type="match status" value="1"/>
</dbReference>
<dbReference type="InterPro" id="IPR050706">
    <property type="entry name" value="Cyclic-di-GMP_PDE-like"/>
</dbReference>
<dbReference type="SMART" id="SM00065">
    <property type="entry name" value="GAF"/>
    <property type="match status" value="1"/>
</dbReference>
<dbReference type="SUPFAM" id="SSF141868">
    <property type="entry name" value="EAL domain-like"/>
    <property type="match status" value="1"/>
</dbReference>
<dbReference type="eggNOG" id="COG5001">
    <property type="taxonomic scope" value="Bacteria"/>
</dbReference>
<feature type="domain" description="GGDEF" evidence="2">
    <location>
        <begin position="196"/>
        <end position="331"/>
    </location>
</feature>
<gene>
    <name evidence="3" type="ORF">A1QC_04895</name>
</gene>
<dbReference type="Gene3D" id="3.30.450.40">
    <property type="match status" value="1"/>
</dbReference>
<dbReference type="InterPro" id="IPR001633">
    <property type="entry name" value="EAL_dom"/>
</dbReference>
<dbReference type="CDD" id="cd01948">
    <property type="entry name" value="EAL"/>
    <property type="match status" value="1"/>
</dbReference>